<organism evidence="2 3">
    <name type="scientific">Orlajensenia flava</name>
    <dbReference type="NCBI Taxonomy" id="2565934"/>
    <lineage>
        <taxon>Bacteria</taxon>
        <taxon>Bacillati</taxon>
        <taxon>Actinomycetota</taxon>
        <taxon>Actinomycetes</taxon>
        <taxon>Micrococcales</taxon>
        <taxon>Microbacteriaceae</taxon>
        <taxon>Orlajensenia</taxon>
    </lineage>
</organism>
<dbReference type="AlphaFoldDB" id="A0A4V3WUM5"/>
<comment type="caution">
    <text evidence="2">The sequence shown here is derived from an EMBL/GenBank/DDBJ whole genome shotgun (WGS) entry which is preliminary data.</text>
</comment>
<sequence>MTTFDPPVDSPGYRATVLRAR</sequence>
<proteinExistence type="predicted"/>
<dbReference type="EMBL" id="SSSN01000001">
    <property type="protein sequence ID" value="THG36437.1"/>
    <property type="molecule type" value="Genomic_DNA"/>
</dbReference>
<protein>
    <submittedName>
        <fullName evidence="2">Uncharacterized protein</fullName>
    </submittedName>
</protein>
<accession>A0A4V3WUM5</accession>
<feature type="region of interest" description="Disordered" evidence="1">
    <location>
        <begin position="1"/>
        <end position="21"/>
    </location>
</feature>
<dbReference type="Proteomes" id="UP000307380">
    <property type="component" value="Unassembled WGS sequence"/>
</dbReference>
<evidence type="ECO:0000313" key="3">
    <source>
        <dbReference type="Proteomes" id="UP000307380"/>
    </source>
</evidence>
<name>A0A4V3WUM5_9MICO</name>
<keyword evidence="3" id="KW-1185">Reference proteome</keyword>
<evidence type="ECO:0000313" key="2">
    <source>
        <dbReference type="EMBL" id="THG36437.1"/>
    </source>
</evidence>
<gene>
    <name evidence="2" type="ORF">E6C70_00375</name>
</gene>
<evidence type="ECO:0000256" key="1">
    <source>
        <dbReference type="SAM" id="MobiDB-lite"/>
    </source>
</evidence>
<reference evidence="2 3" key="1">
    <citation type="submission" date="2019-04" db="EMBL/GenBank/DDBJ databases">
        <authorList>
            <person name="Jiang L."/>
        </authorList>
    </citation>
    <scope>NUCLEOTIDE SEQUENCE [LARGE SCALE GENOMIC DNA]</scope>
    <source>
        <strain evidence="2 3">YIM 131861</strain>
    </source>
</reference>